<name>A0A368SKD1_SETIT</name>
<feature type="compositionally biased region" description="Low complexity" evidence="1">
    <location>
        <begin position="173"/>
        <end position="186"/>
    </location>
</feature>
<feature type="compositionally biased region" description="Gly residues" evidence="1">
    <location>
        <begin position="96"/>
        <end position="121"/>
    </location>
</feature>
<evidence type="ECO:0000313" key="2">
    <source>
        <dbReference type="EMBL" id="RCV42882.1"/>
    </source>
</evidence>
<dbReference type="AlphaFoldDB" id="A0A368SKD1"/>
<reference evidence="2" key="1">
    <citation type="journal article" date="2012" name="Nat. Biotechnol.">
        <title>Reference genome sequence of the model plant Setaria.</title>
        <authorList>
            <person name="Bennetzen J.L."/>
            <person name="Schmutz J."/>
            <person name="Wang H."/>
            <person name="Percifield R."/>
            <person name="Hawkins J."/>
            <person name="Pontaroli A.C."/>
            <person name="Estep M."/>
            <person name="Feng L."/>
            <person name="Vaughn J.N."/>
            <person name="Grimwood J."/>
            <person name="Jenkins J."/>
            <person name="Barry K."/>
            <person name="Lindquist E."/>
            <person name="Hellsten U."/>
            <person name="Deshpande S."/>
            <person name="Wang X."/>
            <person name="Wu X."/>
            <person name="Mitros T."/>
            <person name="Triplett J."/>
            <person name="Yang X."/>
            <person name="Ye C.Y."/>
            <person name="Mauro-Herrera M."/>
            <person name="Wang L."/>
            <person name="Li P."/>
            <person name="Sharma M."/>
            <person name="Sharma R."/>
            <person name="Ronald P.C."/>
            <person name="Panaud O."/>
            <person name="Kellogg E.A."/>
            <person name="Brutnell T.P."/>
            <person name="Doust A.N."/>
            <person name="Tuskan G.A."/>
            <person name="Rokhsar D."/>
            <person name="Devos K.M."/>
        </authorList>
    </citation>
    <scope>NUCLEOTIDE SEQUENCE [LARGE SCALE GENOMIC DNA]</scope>
    <source>
        <strain evidence="2">Yugu1</strain>
    </source>
</reference>
<feature type="region of interest" description="Disordered" evidence="1">
    <location>
        <begin position="95"/>
        <end position="208"/>
    </location>
</feature>
<protein>
    <submittedName>
        <fullName evidence="2">Uncharacterized protein</fullName>
    </submittedName>
</protein>
<evidence type="ECO:0000256" key="1">
    <source>
        <dbReference type="SAM" id="MobiDB-lite"/>
    </source>
</evidence>
<reference evidence="2" key="2">
    <citation type="submission" date="2015-07" db="EMBL/GenBank/DDBJ databases">
        <authorList>
            <person name="Noorani M."/>
        </authorList>
    </citation>
    <scope>NUCLEOTIDE SEQUENCE</scope>
    <source>
        <strain evidence="2">Yugu1</strain>
    </source>
</reference>
<proteinExistence type="predicted"/>
<feature type="compositionally biased region" description="Basic and acidic residues" evidence="1">
    <location>
        <begin position="143"/>
        <end position="153"/>
    </location>
</feature>
<accession>A0A368SKD1</accession>
<dbReference type="EMBL" id="CM003536">
    <property type="protein sequence ID" value="RCV42882.1"/>
    <property type="molecule type" value="Genomic_DNA"/>
</dbReference>
<organism evidence="2">
    <name type="scientific">Setaria italica</name>
    <name type="common">Foxtail millet</name>
    <name type="synonym">Panicum italicum</name>
    <dbReference type="NCBI Taxonomy" id="4555"/>
    <lineage>
        <taxon>Eukaryota</taxon>
        <taxon>Viridiplantae</taxon>
        <taxon>Streptophyta</taxon>
        <taxon>Embryophyta</taxon>
        <taxon>Tracheophyta</taxon>
        <taxon>Spermatophyta</taxon>
        <taxon>Magnoliopsida</taxon>
        <taxon>Liliopsida</taxon>
        <taxon>Poales</taxon>
        <taxon>Poaceae</taxon>
        <taxon>PACMAD clade</taxon>
        <taxon>Panicoideae</taxon>
        <taxon>Panicodae</taxon>
        <taxon>Paniceae</taxon>
        <taxon>Cenchrinae</taxon>
        <taxon>Setaria</taxon>
    </lineage>
</organism>
<gene>
    <name evidence="2" type="ORF">SETIT_9G250900v2</name>
</gene>
<sequence length="240" mass="25890">MLALFRGQAGTRWTHIVSFFLPSPALSVPLSYTSSGGHAYHTKRHVPAEKRPRTYRNHRQTFRYDGRDDSGGDFGCYLYRFEGKFGDSMCMDGEGAEGGGRPGQRGRSGPGLGRGCAGGQVGADAEDGGICGGQKKTERTRRTRVDGDYDSGRRGQRRGARERKALGGGGTGEQVVGGRPSPSPRARAVRGRGSGSRRGAPLRPPPAPSPLSFLPFNLPLFSPFITRTPFSLQYGLRVDF</sequence>